<dbReference type="EMBL" id="JARKIE010000040">
    <property type="protein sequence ID" value="KAJ7694843.1"/>
    <property type="molecule type" value="Genomic_DNA"/>
</dbReference>
<comment type="caution">
    <text evidence="2">The sequence shown here is derived from an EMBL/GenBank/DDBJ whole genome shotgun (WGS) entry which is preliminary data.</text>
</comment>
<proteinExistence type="predicted"/>
<gene>
    <name evidence="2" type="ORF">B0H17DRAFT_1131774</name>
</gene>
<accession>A0AAD7DLX4</accession>
<feature type="compositionally biased region" description="Basic and acidic residues" evidence="1">
    <location>
        <begin position="1"/>
        <end position="29"/>
    </location>
</feature>
<keyword evidence="3" id="KW-1185">Reference proteome</keyword>
<name>A0AAD7DLX4_MYCRO</name>
<dbReference type="Proteomes" id="UP001221757">
    <property type="component" value="Unassembled WGS sequence"/>
</dbReference>
<sequence length="167" mass="19176">MDEKTLGRKESRKETRDARTVKRQDEGHGRSGRCLGRRIARRKNGSEVRINGRTAPPSKKEEQIGSRGKRKAVKGTTTDESLWFGRTGLHGMVERNGWSVERVNGGRQMEEEQVRGNWEYGWMAVRVRGTGDGRKEGRPDRWTQNGKCDWDGRTWGGKAVNRRLKRV</sequence>
<evidence type="ECO:0000256" key="1">
    <source>
        <dbReference type="SAM" id="MobiDB-lite"/>
    </source>
</evidence>
<feature type="region of interest" description="Disordered" evidence="1">
    <location>
        <begin position="1"/>
        <end position="79"/>
    </location>
</feature>
<organism evidence="2 3">
    <name type="scientific">Mycena rosella</name>
    <name type="common">Pink bonnet</name>
    <name type="synonym">Agaricus rosellus</name>
    <dbReference type="NCBI Taxonomy" id="1033263"/>
    <lineage>
        <taxon>Eukaryota</taxon>
        <taxon>Fungi</taxon>
        <taxon>Dikarya</taxon>
        <taxon>Basidiomycota</taxon>
        <taxon>Agaricomycotina</taxon>
        <taxon>Agaricomycetes</taxon>
        <taxon>Agaricomycetidae</taxon>
        <taxon>Agaricales</taxon>
        <taxon>Marasmiineae</taxon>
        <taxon>Mycenaceae</taxon>
        <taxon>Mycena</taxon>
    </lineage>
</organism>
<evidence type="ECO:0000313" key="3">
    <source>
        <dbReference type="Proteomes" id="UP001221757"/>
    </source>
</evidence>
<dbReference type="AlphaFoldDB" id="A0AAD7DLX4"/>
<reference evidence="2" key="1">
    <citation type="submission" date="2023-03" db="EMBL/GenBank/DDBJ databases">
        <title>Massive genome expansion in bonnet fungi (Mycena s.s.) driven by repeated elements and novel gene families across ecological guilds.</title>
        <authorList>
            <consortium name="Lawrence Berkeley National Laboratory"/>
            <person name="Harder C.B."/>
            <person name="Miyauchi S."/>
            <person name="Viragh M."/>
            <person name="Kuo A."/>
            <person name="Thoen E."/>
            <person name="Andreopoulos B."/>
            <person name="Lu D."/>
            <person name="Skrede I."/>
            <person name="Drula E."/>
            <person name="Henrissat B."/>
            <person name="Morin E."/>
            <person name="Kohler A."/>
            <person name="Barry K."/>
            <person name="LaButti K."/>
            <person name="Morin E."/>
            <person name="Salamov A."/>
            <person name="Lipzen A."/>
            <person name="Mereny Z."/>
            <person name="Hegedus B."/>
            <person name="Baldrian P."/>
            <person name="Stursova M."/>
            <person name="Weitz H."/>
            <person name="Taylor A."/>
            <person name="Grigoriev I.V."/>
            <person name="Nagy L.G."/>
            <person name="Martin F."/>
            <person name="Kauserud H."/>
        </authorList>
    </citation>
    <scope>NUCLEOTIDE SEQUENCE</scope>
    <source>
        <strain evidence="2">CBHHK067</strain>
    </source>
</reference>
<protein>
    <submittedName>
        <fullName evidence="2">Uncharacterized protein</fullName>
    </submittedName>
</protein>
<evidence type="ECO:0000313" key="2">
    <source>
        <dbReference type="EMBL" id="KAJ7694843.1"/>
    </source>
</evidence>